<accession>A0A8S5PTW5</accession>
<dbReference type="Pfam" id="PF06152">
    <property type="entry name" value="Phage_min_cap2"/>
    <property type="match status" value="1"/>
</dbReference>
<dbReference type="InterPro" id="IPR041110">
    <property type="entry name" value="PBECR2"/>
</dbReference>
<organism evidence="2">
    <name type="scientific">Siphoviridae sp. ct8WU9</name>
    <dbReference type="NCBI Taxonomy" id="2825364"/>
    <lineage>
        <taxon>Viruses</taxon>
        <taxon>Duplodnaviria</taxon>
        <taxon>Heunggongvirae</taxon>
        <taxon>Uroviricota</taxon>
        <taxon>Caudoviricetes</taxon>
    </lineage>
</organism>
<dbReference type="InterPro" id="IPR009319">
    <property type="entry name" value="Phage_A118_VSP1"/>
</dbReference>
<sequence>MPKYPFSPPVLDALPEELAELFRALEITLLEEICSRLKAADELNEVTVQDIRALRSHGINLKEIKKAIRETSGISKTKLDKLLGDVVARNQQYYTDMIDLAHINQPETLVDAAEVAAIRTQTLDTFHNLTASMGFLVDAGRTMLPPAKAYQWALDSAALQVQSGAINYNQAIKTAVKELADSGLKVVDYESGHRDHVDVAVRRAVMTGVSQICAKYTEQSAEYLDTPYFEVSAHVGARDKPGPSPWSSHKDWQGRVYSVRAGDIYPSIYDVCGLGAVDGLEGANCRHRRFPWVEGVSERTYTDEQLEHIDDGHGCTFDGKDYTAYEATQMQRRIERTARKLKREKAAYKSAGLHEDETAVNIRLRRLNAKYNAFSAAAGLPEQRERMKVLHVDNLPQQKVNGLSASTKSTIINANKASGGGVVHHIGQIDIEKYRVVTEDIRTDEVVITDERIQHIKKRHPQDFERYKNYLSQIVEAPDYILEANKPNTAFVLKAFEDAGERFQLILRLATNADNPEYKNSVITFLRVEEKRYKRYLRTKKILYKSE</sequence>
<evidence type="ECO:0000259" key="1">
    <source>
        <dbReference type="Pfam" id="PF18810"/>
    </source>
</evidence>
<name>A0A8S5PTW5_9CAUD</name>
<feature type="domain" description="Phage-Barnase-EndoU-ColicinE5/D-RelE like nuclease 2" evidence="1">
    <location>
        <begin position="423"/>
        <end position="545"/>
    </location>
</feature>
<evidence type="ECO:0000313" key="2">
    <source>
        <dbReference type="EMBL" id="DAE09957.1"/>
    </source>
</evidence>
<protein>
    <submittedName>
        <fullName evidence="2">Minor capsid protein</fullName>
    </submittedName>
</protein>
<dbReference type="Pfam" id="PF18810">
    <property type="entry name" value="PBECR2"/>
    <property type="match status" value="1"/>
</dbReference>
<dbReference type="EMBL" id="BK015498">
    <property type="protein sequence ID" value="DAE09957.1"/>
    <property type="molecule type" value="Genomic_DNA"/>
</dbReference>
<reference evidence="2" key="1">
    <citation type="journal article" date="2021" name="Proc. Natl. Acad. Sci. U.S.A.">
        <title>A Catalog of Tens of Thousands of Viruses from Human Metagenomes Reveals Hidden Associations with Chronic Diseases.</title>
        <authorList>
            <person name="Tisza M.J."/>
            <person name="Buck C.B."/>
        </authorList>
    </citation>
    <scope>NUCLEOTIDE SEQUENCE</scope>
    <source>
        <strain evidence="2">Ct8WU9</strain>
    </source>
</reference>
<dbReference type="GO" id="GO:0005198">
    <property type="term" value="F:structural molecule activity"/>
    <property type="evidence" value="ECO:0007669"/>
    <property type="project" value="InterPro"/>
</dbReference>
<proteinExistence type="predicted"/>